<dbReference type="Gene3D" id="1.10.1790.10">
    <property type="entry name" value="PRD domain"/>
    <property type="match status" value="1"/>
</dbReference>
<keyword evidence="3" id="KW-0805">Transcription regulation</keyword>
<dbReference type="InterPro" id="IPR036390">
    <property type="entry name" value="WH_DNA-bd_sf"/>
</dbReference>
<dbReference type="InterPro" id="IPR036095">
    <property type="entry name" value="PTS_EIIB-like_sf"/>
</dbReference>
<evidence type="ECO:0000313" key="10">
    <source>
        <dbReference type="Proteomes" id="UP001177597"/>
    </source>
</evidence>
<dbReference type="GO" id="GO:0006355">
    <property type="term" value="P:regulation of DNA-templated transcription"/>
    <property type="evidence" value="ECO:0007669"/>
    <property type="project" value="InterPro"/>
</dbReference>
<organism evidence="9 10">
    <name type="scientific">Arsenophonus nasoniae</name>
    <name type="common">son-killer infecting Nasonia vitripennis</name>
    <dbReference type="NCBI Taxonomy" id="638"/>
    <lineage>
        <taxon>Bacteria</taxon>
        <taxon>Pseudomonadati</taxon>
        <taxon>Pseudomonadota</taxon>
        <taxon>Gammaproteobacteria</taxon>
        <taxon>Enterobacterales</taxon>
        <taxon>Morganellaceae</taxon>
        <taxon>Arsenophonus</taxon>
    </lineage>
</organism>
<dbReference type="Gene3D" id="1.10.10.10">
    <property type="entry name" value="Winged helix-like DNA-binding domain superfamily/Winged helix DNA-binding domain"/>
    <property type="match status" value="1"/>
</dbReference>
<dbReference type="PANTHER" id="PTHR30185">
    <property type="entry name" value="CRYPTIC BETA-GLUCOSIDE BGL OPERON ANTITERMINATOR"/>
    <property type="match status" value="1"/>
</dbReference>
<dbReference type="InterPro" id="IPR013196">
    <property type="entry name" value="HTH_11"/>
</dbReference>
<keyword evidence="2" id="KW-0677">Repeat</keyword>
<dbReference type="Pfam" id="PF00874">
    <property type="entry name" value="PRD"/>
    <property type="match status" value="1"/>
</dbReference>
<dbReference type="InterPro" id="IPR050661">
    <property type="entry name" value="BglG_antiterminators"/>
</dbReference>
<evidence type="ECO:0000256" key="3">
    <source>
        <dbReference type="ARBA" id="ARBA00023015"/>
    </source>
</evidence>
<dbReference type="EMBL" id="CP123498">
    <property type="protein sequence ID" value="WGL95768.1"/>
    <property type="molecule type" value="Genomic_DNA"/>
</dbReference>
<dbReference type="AlphaFoldDB" id="A0AA95GG94"/>
<dbReference type="InterPro" id="IPR036634">
    <property type="entry name" value="PRD_sf"/>
</dbReference>
<dbReference type="Pfam" id="PF05043">
    <property type="entry name" value="Mga"/>
    <property type="match status" value="1"/>
</dbReference>
<protein>
    <submittedName>
        <fullName evidence="9">PRD domain-containing protein</fullName>
    </submittedName>
</protein>
<dbReference type="CDD" id="cd05568">
    <property type="entry name" value="PTS_IIB_bgl_like"/>
    <property type="match status" value="1"/>
</dbReference>
<dbReference type="PROSITE" id="PS51099">
    <property type="entry name" value="PTS_EIIB_TYPE_2"/>
    <property type="match status" value="1"/>
</dbReference>
<dbReference type="Proteomes" id="UP001177597">
    <property type="component" value="Chromosome"/>
</dbReference>
<dbReference type="InterPro" id="IPR002178">
    <property type="entry name" value="PTS_EIIA_type-2_dom"/>
</dbReference>
<evidence type="ECO:0000259" key="6">
    <source>
        <dbReference type="PROSITE" id="PS51094"/>
    </source>
</evidence>
<dbReference type="PROSITE" id="PS51372">
    <property type="entry name" value="PRD_2"/>
    <property type="match status" value="1"/>
</dbReference>
<evidence type="ECO:0000259" key="7">
    <source>
        <dbReference type="PROSITE" id="PS51099"/>
    </source>
</evidence>
<dbReference type="GO" id="GO:0009401">
    <property type="term" value="P:phosphoenolpyruvate-dependent sugar phosphotransferase system"/>
    <property type="evidence" value="ECO:0007669"/>
    <property type="project" value="InterPro"/>
</dbReference>
<feature type="domain" description="PRD" evidence="8">
    <location>
        <begin position="292"/>
        <end position="399"/>
    </location>
</feature>
<name>A0AA95GG94_9GAMM</name>
<dbReference type="InterPro" id="IPR016152">
    <property type="entry name" value="PTrfase/Anion_transptr"/>
</dbReference>
<proteinExistence type="predicted"/>
<dbReference type="Pfam" id="PF00359">
    <property type="entry name" value="PTS_EIIA_2"/>
    <property type="match status" value="1"/>
</dbReference>
<dbReference type="SUPFAM" id="SSF52794">
    <property type="entry name" value="PTS system IIB component-like"/>
    <property type="match status" value="1"/>
</dbReference>
<accession>A0AA95GG94</accession>
<dbReference type="InterPro" id="IPR007737">
    <property type="entry name" value="Mga_HTH"/>
</dbReference>
<reference evidence="9" key="1">
    <citation type="submission" date="2023-04" db="EMBL/GenBank/DDBJ databases">
        <title>Genome dynamics across the evolutionary transition to endosymbiosis.</title>
        <authorList>
            <person name="Siozios S."/>
            <person name="Nadal-Jimenez P."/>
            <person name="Azagi T."/>
            <person name="Sprong H."/>
            <person name="Frost C.L."/>
            <person name="Parratt S.R."/>
            <person name="Taylor G."/>
            <person name="Brettell L."/>
            <person name="Lew K.C."/>
            <person name="Croft L."/>
            <person name="King K.C."/>
            <person name="Brockhurst M.A."/>
            <person name="Hypsa V."/>
            <person name="Novakova E."/>
            <person name="Darby A.C."/>
            <person name="Hurst G.D.D."/>
        </authorList>
    </citation>
    <scope>NUCLEOTIDE SEQUENCE</scope>
    <source>
        <strain evidence="9">AIh</strain>
    </source>
</reference>
<evidence type="ECO:0000256" key="1">
    <source>
        <dbReference type="ARBA" id="ARBA00022679"/>
    </source>
</evidence>
<sequence length="644" mass="74010">MAVFTNQRIHQIFTNIQTEIVSQEELAKRFGVSTRTIRSDINELNEYLQDYDACIVYERGNGYHLKINNEALFATIKTEKIADDKNIPRTAKDRVDALLLKLLMLPLPVKLDDIAEKWFISRGTIQQDMSIVREYLHKHDIQLEGIPHQGIRLSGNEWAIRTCITEILWRRFSQEINKDIAKFSMTYLDNIDLTYIDKVLQNSLSRFDIRLTNEGHQYLIFNCATTILRITRGRELTTFINNEMDPVIQNAVKEISNGLIYFLGGDLSKAEQAYLCTQLAAQRIIGNEPPTQKTGLHTKLLDHILQYINDSYNYDLRNDEKLKRDLTTHLATLLTRLQFNINTPNPLLNDIKQYYPFAYDVTLDALRSASTLLPYPISEDELGYLAVHIGVSLECNYGTSQHRPTQVLVVTDSGNSTVRVIETKIMREFPQLKFNRALSLQEYEALKNIDEDFVITTIRLAEKNKPVVKIAPFPTPYQLEQVGRLAMINQTKPYIIERFFDERYFIILNEKISQEALFKKICKKLQADGYVTSDFYPSLIERESIVSTLLGEGIALPHSLGLLANKTVVVTIISPQGIEWNAETKEVANVIFLLAISKADYEEAIAIYELFVTFVKEKATKRLINSRNFNDFQVIAKDSLSRIN</sequence>
<dbReference type="InterPro" id="IPR011608">
    <property type="entry name" value="PRD"/>
</dbReference>
<keyword evidence="4" id="KW-0010">Activator</keyword>
<dbReference type="Gene3D" id="3.40.930.10">
    <property type="entry name" value="Mannitol-specific EII, Chain A"/>
    <property type="match status" value="1"/>
</dbReference>
<dbReference type="PANTHER" id="PTHR30185:SF13">
    <property type="entry name" value="LICABCH OPERON REGULATOR-RELATED"/>
    <property type="match status" value="1"/>
</dbReference>
<dbReference type="CDD" id="cd00211">
    <property type="entry name" value="PTS_IIA_fru"/>
    <property type="match status" value="1"/>
</dbReference>
<dbReference type="GO" id="GO:0008982">
    <property type="term" value="F:protein-N(PI)-phosphohistidine-sugar phosphotransferase activity"/>
    <property type="evidence" value="ECO:0007669"/>
    <property type="project" value="InterPro"/>
</dbReference>
<dbReference type="PROSITE" id="PS51094">
    <property type="entry name" value="PTS_EIIA_TYPE_2"/>
    <property type="match status" value="1"/>
</dbReference>
<dbReference type="Gene3D" id="3.40.50.2300">
    <property type="match status" value="1"/>
</dbReference>
<dbReference type="SUPFAM" id="SSF46785">
    <property type="entry name" value="Winged helix' DNA-binding domain"/>
    <property type="match status" value="1"/>
</dbReference>
<evidence type="ECO:0000256" key="2">
    <source>
        <dbReference type="ARBA" id="ARBA00022737"/>
    </source>
</evidence>
<evidence type="ECO:0000256" key="5">
    <source>
        <dbReference type="ARBA" id="ARBA00023163"/>
    </source>
</evidence>
<dbReference type="SUPFAM" id="SSF63520">
    <property type="entry name" value="PTS-regulatory domain, PRD"/>
    <property type="match status" value="1"/>
</dbReference>
<evidence type="ECO:0000313" key="9">
    <source>
        <dbReference type="EMBL" id="WGL95768.1"/>
    </source>
</evidence>
<evidence type="ECO:0000259" key="8">
    <source>
        <dbReference type="PROSITE" id="PS51372"/>
    </source>
</evidence>
<keyword evidence="5" id="KW-0804">Transcription</keyword>
<keyword evidence="1" id="KW-0808">Transferase</keyword>
<dbReference type="Pfam" id="PF08279">
    <property type="entry name" value="HTH_11"/>
    <property type="match status" value="1"/>
</dbReference>
<feature type="domain" description="PTS EIIA type-2" evidence="6">
    <location>
        <begin position="498"/>
        <end position="639"/>
    </location>
</feature>
<dbReference type="SUPFAM" id="SSF55804">
    <property type="entry name" value="Phoshotransferase/anion transport protein"/>
    <property type="match status" value="1"/>
</dbReference>
<gene>
    <name evidence="9" type="ORF">QE207_03945</name>
</gene>
<feature type="domain" description="PTS EIIB type-2" evidence="7">
    <location>
        <begin position="405"/>
        <end position="494"/>
    </location>
</feature>
<dbReference type="InterPro" id="IPR013011">
    <property type="entry name" value="PTS_EIIB_2"/>
</dbReference>
<evidence type="ECO:0000256" key="4">
    <source>
        <dbReference type="ARBA" id="ARBA00023159"/>
    </source>
</evidence>
<dbReference type="RefSeq" id="WP_280629532.1">
    <property type="nucleotide sequence ID" value="NZ_CP123498.1"/>
</dbReference>
<dbReference type="InterPro" id="IPR036388">
    <property type="entry name" value="WH-like_DNA-bd_sf"/>
</dbReference>